<reference evidence="1 2" key="2">
    <citation type="submission" date="2011-10" db="EMBL/GenBank/DDBJ databases">
        <title>Draft genome sequence of Candidatus Burkholderia kirkii.</title>
        <authorList>
            <person name="Carlier A.L."/>
            <person name="Eberl L."/>
        </authorList>
    </citation>
    <scope>NUCLEOTIDE SEQUENCE [LARGE SCALE GENOMIC DNA]</scope>
    <source>
        <strain evidence="1 2">UZHbot1</strain>
    </source>
</reference>
<evidence type="ECO:0000313" key="2">
    <source>
        <dbReference type="Proteomes" id="UP000003511"/>
    </source>
</evidence>
<evidence type="ECO:0000313" key="1">
    <source>
        <dbReference type="EMBL" id="CCD37327.1"/>
    </source>
</evidence>
<dbReference type="BioCyc" id="CBUR1055526:G10QW-2307-MONOMER"/>
<sequence>MAALGGGASLNNTTGAAVTGPTFPLANANGIAGTTGAATDVGSGFGKIDTALGKLNTSISGNATAIGDLTNQLNNGTIGLVQQAAAGQNLTVGKNIDGAAVNFADKDGAARRRPVRVEHRCRQWFPVVRDQPESGAEHG</sequence>
<accession>U3UAL6</accession>
<comment type="caution">
    <text evidence="1">The sequence shown here is derived from an EMBL/GenBank/DDBJ whole genome shotgun (WGS) entry which is preliminary data.</text>
</comment>
<reference evidence="1 2" key="1">
    <citation type="submission" date="2011-09" db="EMBL/GenBank/DDBJ databases">
        <authorList>
            <person name="Carlier A."/>
        </authorList>
    </citation>
    <scope>NUCLEOTIDE SEQUENCE [LARGE SCALE GENOMIC DNA]</scope>
    <source>
        <strain evidence="1 2">UZHbot1</strain>
    </source>
</reference>
<dbReference type="Gene3D" id="1.20.5.170">
    <property type="match status" value="1"/>
</dbReference>
<name>U3UAL6_9BURK</name>
<proteinExistence type="predicted"/>
<gene>
    <name evidence="1" type="ORF">BKIR_c177_4947</name>
</gene>
<organism evidence="1 2">
    <name type="scientific">Candidatus Paraburkholderia kirkii UZHbot1</name>
    <dbReference type="NCBI Taxonomy" id="1055526"/>
    <lineage>
        <taxon>Bacteria</taxon>
        <taxon>Pseudomonadati</taxon>
        <taxon>Pseudomonadota</taxon>
        <taxon>Betaproteobacteria</taxon>
        <taxon>Burkholderiales</taxon>
        <taxon>Burkholderiaceae</taxon>
        <taxon>Paraburkholderia</taxon>
    </lineage>
</organism>
<keyword evidence="2" id="KW-1185">Reference proteome</keyword>
<dbReference type="EMBL" id="CAFE01000092">
    <property type="protein sequence ID" value="CCD37327.1"/>
    <property type="molecule type" value="Genomic_DNA"/>
</dbReference>
<dbReference type="Proteomes" id="UP000003511">
    <property type="component" value="Unassembled WGS sequence"/>
</dbReference>
<protein>
    <submittedName>
        <fullName evidence="1">WGS project CAFE00000000 data, contig bkir_c177</fullName>
    </submittedName>
</protein>
<dbReference type="AlphaFoldDB" id="U3UAL6"/>
<dbReference type="HOGENOM" id="CLU_1841457_0_0_4"/>